<evidence type="ECO:0000256" key="10">
    <source>
        <dbReference type="HAMAP-Rule" id="MF_01470"/>
    </source>
</evidence>
<dbReference type="AlphaFoldDB" id="A0A4D7QK19"/>
<evidence type="ECO:0000256" key="5">
    <source>
        <dbReference type="ARBA" id="ARBA00022842"/>
    </source>
</evidence>
<evidence type="ECO:0000256" key="4">
    <source>
        <dbReference type="ARBA" id="ARBA00022801"/>
    </source>
</evidence>
<dbReference type="GO" id="GO:0046872">
    <property type="term" value="F:metal ion binding"/>
    <property type="evidence" value="ECO:0007669"/>
    <property type="project" value="UniProtKB-UniRule"/>
</dbReference>
<feature type="binding site" evidence="10">
    <location>
        <position position="225"/>
    </location>
    <ligand>
        <name>Mn(2+)</name>
        <dbReference type="ChEBI" id="CHEBI:29035"/>
    </ligand>
</feature>
<dbReference type="NCBIfam" id="TIGR00287">
    <property type="entry name" value="cas1"/>
    <property type="match status" value="1"/>
</dbReference>
<evidence type="ECO:0000313" key="12">
    <source>
        <dbReference type="Proteomes" id="UP000298588"/>
    </source>
</evidence>
<reference evidence="11 12" key="1">
    <citation type="submission" date="2019-04" db="EMBL/GenBank/DDBJ databases">
        <title>Phreatobacter aquaticus sp. nov.</title>
        <authorList>
            <person name="Choi A."/>
            <person name="Baek K."/>
        </authorList>
    </citation>
    <scope>NUCLEOTIDE SEQUENCE [LARGE SCALE GENOMIC DNA]</scope>
    <source>
        <strain evidence="11 12">NMCR1094</strain>
    </source>
</reference>
<dbReference type="GO" id="GO:0016787">
    <property type="term" value="F:hydrolase activity"/>
    <property type="evidence" value="ECO:0007669"/>
    <property type="project" value="UniProtKB-KW"/>
</dbReference>
<dbReference type="KEGG" id="paqt:E8L99_20865"/>
<keyword evidence="7 10" id="KW-0238">DNA-binding</keyword>
<keyword evidence="6 10" id="KW-0051">Antiviral defense</keyword>
<comment type="subunit">
    <text evidence="9 10">Homodimer, forms a heterotetramer with a Cas2 homodimer.</text>
</comment>
<organism evidence="11 12">
    <name type="scientific">Phreatobacter aquaticus</name>
    <dbReference type="NCBI Taxonomy" id="2570229"/>
    <lineage>
        <taxon>Bacteria</taxon>
        <taxon>Pseudomonadati</taxon>
        <taxon>Pseudomonadota</taxon>
        <taxon>Alphaproteobacteria</taxon>
        <taxon>Hyphomicrobiales</taxon>
        <taxon>Phreatobacteraceae</taxon>
        <taxon>Phreatobacter</taxon>
    </lineage>
</organism>
<accession>A0A4D7QK19</accession>
<keyword evidence="8 10" id="KW-0464">Manganese</keyword>
<keyword evidence="1 10" id="KW-0540">Nuclease</keyword>
<dbReference type="EMBL" id="CP039865">
    <property type="protein sequence ID" value="QCK88030.1"/>
    <property type="molecule type" value="Genomic_DNA"/>
</dbReference>
<evidence type="ECO:0000256" key="6">
    <source>
        <dbReference type="ARBA" id="ARBA00023118"/>
    </source>
</evidence>
<dbReference type="Gene3D" id="1.20.120.920">
    <property type="entry name" value="CRISPR-associated endonuclease Cas1, C-terminal domain"/>
    <property type="match status" value="1"/>
</dbReference>
<dbReference type="GO" id="GO:0004519">
    <property type="term" value="F:endonuclease activity"/>
    <property type="evidence" value="ECO:0007669"/>
    <property type="project" value="UniProtKB-UniRule"/>
</dbReference>
<sequence>MKGCSADRYRPRIRRVGSNSGVLVLNSNDCDWYQRSVYWSERANRPHEKGVRRGRRSQPLVLCGHGASLRIDAGTLLVRNGFTHYPQKREEFRLFPGAPDLPERIILLDCSGTISFDVLDWISAQGIVLVRIDWRGNVVCAIGNIGYSANRYRAQWQVEMRSDPQKRMAWCNALISRKIEGSIKTLEKVIPRSPAWELAMKRAYADLSRLELDPPRDIQTLRTIEANSAAAYFRAWRPIRLRWKGTGSRPIPEAWLTMGARTSPFALAGNRNAGHPVNAILNYAYTVLQSEVHIQAVTEGFDPTIGIMHEQSPGATPFIFDAIEPYRSEVDRAVISLLRSETLHASDFVLRSDGVCRLNPQFAKVAVAHARKAIENARVGLSLAGLDLA</sequence>
<dbReference type="Proteomes" id="UP000298588">
    <property type="component" value="Chromosome"/>
</dbReference>
<evidence type="ECO:0000256" key="8">
    <source>
        <dbReference type="ARBA" id="ARBA00023211"/>
    </source>
</evidence>
<dbReference type="HAMAP" id="MF_01470">
    <property type="entry name" value="Cas1"/>
    <property type="match status" value="1"/>
</dbReference>
<evidence type="ECO:0000256" key="9">
    <source>
        <dbReference type="ARBA" id="ARBA00038592"/>
    </source>
</evidence>
<keyword evidence="5 10" id="KW-0460">Magnesium</keyword>
<protein>
    <recommendedName>
        <fullName evidence="10">CRISPR-associated endonuclease Cas1</fullName>
        <ecNumber evidence="10">3.1.-.-</ecNumber>
    </recommendedName>
</protein>
<keyword evidence="4 10" id="KW-0378">Hydrolase</keyword>
<gene>
    <name evidence="10 11" type="primary">cas1</name>
    <name evidence="11" type="ORF">E8L99_20865</name>
</gene>
<evidence type="ECO:0000256" key="7">
    <source>
        <dbReference type="ARBA" id="ARBA00023125"/>
    </source>
</evidence>
<feature type="binding site" evidence="10">
    <location>
        <position position="309"/>
    </location>
    <ligand>
        <name>Mn(2+)</name>
        <dbReference type="ChEBI" id="CHEBI:29035"/>
    </ligand>
</feature>
<dbReference type="GO" id="GO:0003677">
    <property type="term" value="F:DNA binding"/>
    <property type="evidence" value="ECO:0007669"/>
    <property type="project" value="UniProtKB-KW"/>
</dbReference>
<keyword evidence="12" id="KW-1185">Reference proteome</keyword>
<dbReference type="GO" id="GO:0051607">
    <property type="term" value="P:defense response to virus"/>
    <property type="evidence" value="ECO:0007669"/>
    <property type="project" value="UniProtKB-UniRule"/>
</dbReference>
<dbReference type="GO" id="GO:0043571">
    <property type="term" value="P:maintenance of CRISPR repeat elements"/>
    <property type="evidence" value="ECO:0007669"/>
    <property type="project" value="UniProtKB-UniRule"/>
</dbReference>
<dbReference type="Pfam" id="PF01867">
    <property type="entry name" value="Cas_Cas1"/>
    <property type="match status" value="1"/>
</dbReference>
<proteinExistence type="inferred from homology"/>
<comment type="function">
    <text evidence="10">CRISPR (clustered regularly interspaced short palindromic repeat), is an adaptive immune system that provides protection against mobile genetic elements (viruses, transposable elements and conjugative plasmids). CRISPR clusters contain spacers, sequences complementary to antecedent mobile elements, and target invading nucleic acids. CRISPR clusters are transcribed and processed into CRISPR RNA (crRNA). Acts as a dsDNA endonuclease. Involved in the integration of spacer DNA into the CRISPR cassette.</text>
</comment>
<dbReference type="OrthoDB" id="9803119at2"/>
<evidence type="ECO:0000313" key="11">
    <source>
        <dbReference type="EMBL" id="QCK88030.1"/>
    </source>
</evidence>
<dbReference type="InterPro" id="IPR042206">
    <property type="entry name" value="CRISPR-assoc_Cas1_C"/>
</dbReference>
<keyword evidence="3 10" id="KW-0255">Endonuclease</keyword>
<comment type="similarity">
    <text evidence="10">Belongs to the CRISPR-associated endonuclease Cas1 family.</text>
</comment>
<dbReference type="PANTHER" id="PTHR34353">
    <property type="entry name" value="CRISPR-ASSOCIATED ENDONUCLEASE CAS1 1"/>
    <property type="match status" value="1"/>
</dbReference>
<comment type="cofactor">
    <cofactor evidence="10">
        <name>Mg(2+)</name>
        <dbReference type="ChEBI" id="CHEBI:18420"/>
    </cofactor>
    <cofactor evidence="10">
        <name>Mn(2+)</name>
        <dbReference type="ChEBI" id="CHEBI:29035"/>
    </cofactor>
</comment>
<evidence type="ECO:0000256" key="1">
    <source>
        <dbReference type="ARBA" id="ARBA00022722"/>
    </source>
</evidence>
<dbReference type="PANTHER" id="PTHR34353:SF2">
    <property type="entry name" value="CRISPR-ASSOCIATED ENDONUCLEASE CAS1 1"/>
    <property type="match status" value="1"/>
</dbReference>
<evidence type="ECO:0000256" key="3">
    <source>
        <dbReference type="ARBA" id="ARBA00022759"/>
    </source>
</evidence>
<name>A0A4D7QK19_9HYPH</name>
<dbReference type="CDD" id="cd09634">
    <property type="entry name" value="Cas1_I-II-III"/>
    <property type="match status" value="1"/>
</dbReference>
<keyword evidence="2 10" id="KW-0479">Metal-binding</keyword>
<dbReference type="InterPro" id="IPR002729">
    <property type="entry name" value="CRISPR-assoc_Cas1"/>
</dbReference>
<feature type="binding site" evidence="10">
    <location>
        <position position="324"/>
    </location>
    <ligand>
        <name>Mn(2+)</name>
        <dbReference type="ChEBI" id="CHEBI:29035"/>
    </ligand>
</feature>
<dbReference type="EC" id="3.1.-.-" evidence="10"/>
<dbReference type="InterPro" id="IPR050646">
    <property type="entry name" value="Cas1"/>
</dbReference>
<evidence type="ECO:0000256" key="2">
    <source>
        <dbReference type="ARBA" id="ARBA00022723"/>
    </source>
</evidence>